<dbReference type="EMBL" id="JAVREY010000075">
    <property type="protein sequence ID" value="MDT0468453.1"/>
    <property type="molecule type" value="Genomic_DNA"/>
</dbReference>
<dbReference type="RefSeq" id="WP_311699898.1">
    <property type="nucleotide sequence ID" value="NZ_JAVREY010000075.1"/>
</dbReference>
<comment type="caution">
    <text evidence="2">The sequence shown here is derived from an EMBL/GenBank/DDBJ whole genome shotgun (WGS) entry which is preliminary data.</text>
</comment>
<evidence type="ECO:0008006" key="4">
    <source>
        <dbReference type="Google" id="ProtNLM"/>
    </source>
</evidence>
<dbReference type="Proteomes" id="UP001183809">
    <property type="component" value="Unassembled WGS sequence"/>
</dbReference>
<name>A0ABU2U5E6_9ACTN</name>
<protein>
    <recommendedName>
        <fullName evidence="4">Transposase IS204/IS1001/IS1096/IS1165 DDE domain-containing protein</fullName>
    </recommendedName>
</protein>
<feature type="compositionally biased region" description="Low complexity" evidence="1">
    <location>
        <begin position="37"/>
        <end position="49"/>
    </location>
</feature>
<organism evidence="2 3">
    <name type="scientific">Streptomyces gibsoniae</name>
    <dbReference type="NCBI Taxonomy" id="3075529"/>
    <lineage>
        <taxon>Bacteria</taxon>
        <taxon>Bacillati</taxon>
        <taxon>Actinomycetota</taxon>
        <taxon>Actinomycetes</taxon>
        <taxon>Kitasatosporales</taxon>
        <taxon>Streptomycetaceae</taxon>
        <taxon>Streptomyces</taxon>
    </lineage>
</organism>
<gene>
    <name evidence="2" type="ORF">RM764_36640</name>
</gene>
<accession>A0ABU2U5E6</accession>
<keyword evidence="3" id="KW-1185">Reference proteome</keyword>
<evidence type="ECO:0000313" key="3">
    <source>
        <dbReference type="Proteomes" id="UP001183809"/>
    </source>
</evidence>
<feature type="region of interest" description="Disordered" evidence="1">
    <location>
        <begin position="36"/>
        <end position="63"/>
    </location>
</feature>
<evidence type="ECO:0000256" key="1">
    <source>
        <dbReference type="SAM" id="MobiDB-lite"/>
    </source>
</evidence>
<reference evidence="3" key="1">
    <citation type="submission" date="2023-07" db="EMBL/GenBank/DDBJ databases">
        <title>30 novel species of actinomycetes from the DSMZ collection.</title>
        <authorList>
            <person name="Nouioui I."/>
        </authorList>
    </citation>
    <scope>NUCLEOTIDE SEQUENCE [LARGE SCALE GENOMIC DNA]</scope>
    <source>
        <strain evidence="3">DSM 41699</strain>
    </source>
</reference>
<evidence type="ECO:0000313" key="2">
    <source>
        <dbReference type="EMBL" id="MDT0468453.1"/>
    </source>
</evidence>
<proteinExistence type="predicted"/>
<sequence length="114" mass="12174">MADAWHLLRNLAAAVEKTAGTHHPCIRTAFTTAPAVTESATASTGTAEPPAEEMPFVPPDGARDVLGRPRQLVARTTERYTAVQQLLSEGESLAAILSLSKWCEAGIPYDSLSR</sequence>